<sequence length="428" mass="49202">MPNGMLDENALIHVHIQQEASNPLGHNSAATCNPPMQFADDLLRAWKTIRRDHGTLASELDRVNRTWKYNAPSDAEIDSWISETFKVVNEPMTVTQIKEMIPSIQRPTLYFLPASNEIVLKAPPTHIDHKGILLLAGTLLRHATIPDKTEPVYKSVILSPPYHTTASLPVHTHHDTERAAREMERYRADLLSMALPTRIWEWDWVWYKPTETKSCIMSLTESQTKTILRLIAEEDFCYHHAVHAAITCATKRINISVDSDKYTGVFCVDGRGPFNLDYHPATIYSTVWFPSIHVTDFRSVMRQFRHDYQEIVQDPMLPNVVDNMIGISISLDQYEEFCTAEALLTNLGHLERFIPDTGREVEVIELDFHCEVLTPAINVYLYIQRNELTLKACYNDTYHAADMVTRFLEMVMEELHKGFNLPMYVCID</sequence>
<dbReference type="Gene3D" id="3.30.559.30">
    <property type="entry name" value="Nonribosomal peptide synthetase, condensation domain"/>
    <property type="match status" value="1"/>
</dbReference>
<organism evidence="1 2">
    <name type="scientific">Penicillium frequentans</name>
    <dbReference type="NCBI Taxonomy" id="3151616"/>
    <lineage>
        <taxon>Eukaryota</taxon>
        <taxon>Fungi</taxon>
        <taxon>Dikarya</taxon>
        <taxon>Ascomycota</taxon>
        <taxon>Pezizomycotina</taxon>
        <taxon>Eurotiomycetes</taxon>
        <taxon>Eurotiomycetidae</taxon>
        <taxon>Eurotiales</taxon>
        <taxon>Aspergillaceae</taxon>
        <taxon>Penicillium</taxon>
    </lineage>
</organism>
<dbReference type="EMBL" id="JAQIZZ010000008">
    <property type="protein sequence ID" value="KAJ5524362.1"/>
    <property type="molecule type" value="Genomic_DNA"/>
</dbReference>
<evidence type="ECO:0000313" key="2">
    <source>
        <dbReference type="Proteomes" id="UP001220324"/>
    </source>
</evidence>
<evidence type="ECO:0000313" key="1">
    <source>
        <dbReference type="EMBL" id="KAJ5524362.1"/>
    </source>
</evidence>
<dbReference type="PANTHER" id="PTHR42034">
    <property type="entry name" value="CHROMOSOME 7, WHOLE GENOME SHOTGUN SEQUENCE-RELATED"/>
    <property type="match status" value="1"/>
</dbReference>
<comment type="caution">
    <text evidence="1">The sequence shown here is derived from an EMBL/GenBank/DDBJ whole genome shotgun (WGS) entry which is preliminary data.</text>
</comment>
<proteinExistence type="predicted"/>
<keyword evidence="2" id="KW-1185">Reference proteome</keyword>
<dbReference type="Gene3D" id="3.30.559.10">
    <property type="entry name" value="Chloramphenicol acetyltransferase-like domain"/>
    <property type="match status" value="1"/>
</dbReference>
<reference evidence="1 2" key="1">
    <citation type="journal article" date="2023" name="IMA Fungus">
        <title>Comparative genomic study of the Penicillium genus elucidates a diverse pangenome and 15 lateral gene transfer events.</title>
        <authorList>
            <person name="Petersen C."/>
            <person name="Sorensen T."/>
            <person name="Nielsen M.R."/>
            <person name="Sondergaard T.E."/>
            <person name="Sorensen J.L."/>
            <person name="Fitzpatrick D.A."/>
            <person name="Frisvad J.C."/>
            <person name="Nielsen K.L."/>
        </authorList>
    </citation>
    <scope>NUCLEOTIDE SEQUENCE [LARGE SCALE GENOMIC DNA]</scope>
    <source>
        <strain evidence="1 2">IBT 35679</strain>
    </source>
</reference>
<dbReference type="InterPro" id="IPR023213">
    <property type="entry name" value="CAT-like_dom_sf"/>
</dbReference>
<accession>A0AAD6G9Q9</accession>
<name>A0AAD6G9Q9_9EURO</name>
<dbReference type="Proteomes" id="UP001220324">
    <property type="component" value="Unassembled WGS sequence"/>
</dbReference>
<protein>
    <submittedName>
        <fullName evidence="1">Uncharacterized protein</fullName>
    </submittedName>
</protein>
<dbReference type="AlphaFoldDB" id="A0AAD6G9Q9"/>
<dbReference type="PANTHER" id="PTHR42034:SF1">
    <property type="entry name" value="CONDENSATION DOMAIN-CONTAINING PROTEIN"/>
    <property type="match status" value="1"/>
</dbReference>
<gene>
    <name evidence="1" type="ORF">N7494_011012</name>
</gene>